<evidence type="ECO:0000259" key="1">
    <source>
        <dbReference type="Pfam" id="PF26215"/>
    </source>
</evidence>
<dbReference type="EMBL" id="HG806610">
    <property type="protein sequence ID" value="CDW59498.1"/>
    <property type="molecule type" value="Genomic_DNA"/>
</dbReference>
<protein>
    <recommendedName>
        <fullName evidence="1">Helix-turn-helix domain-containing protein</fullName>
    </recommendedName>
</protein>
<evidence type="ECO:0000313" key="3">
    <source>
        <dbReference type="Proteomes" id="UP000030665"/>
    </source>
</evidence>
<evidence type="ECO:0000313" key="2">
    <source>
        <dbReference type="EMBL" id="CDW59498.1"/>
    </source>
</evidence>
<dbReference type="Pfam" id="PF26215">
    <property type="entry name" value="HTH_animal"/>
    <property type="match status" value="2"/>
</dbReference>
<sequence>MVDRAIAICDPEFLNSELRHIATTLEKNGYPKTFVSSTIARRLNPTDSSSNIERDRLPVLTIPYYVGLGEHLQRLGRQYGFRIFFKSSPNLRSLSVKRGIVTGMVDRAIAICDPEFLNSELHHIAMTLEKNGYPKTFVSSTIARRLNPTDSSSNNERDRLPVLTVPYYVGLGEHLQRLGRQYGFRIFFKSSPNLRSLVRNDKIKVPFEQRPGVVYVINCDCNASYIGETGNTLFDRFKEHMNALKSYRSAEEELHGIY</sequence>
<organism evidence="2 3">
    <name type="scientific">Trichuris trichiura</name>
    <name type="common">Whipworm</name>
    <name type="synonym">Trichocephalus trichiurus</name>
    <dbReference type="NCBI Taxonomy" id="36087"/>
    <lineage>
        <taxon>Eukaryota</taxon>
        <taxon>Metazoa</taxon>
        <taxon>Ecdysozoa</taxon>
        <taxon>Nematoda</taxon>
        <taxon>Enoplea</taxon>
        <taxon>Dorylaimia</taxon>
        <taxon>Trichinellida</taxon>
        <taxon>Trichuridae</taxon>
        <taxon>Trichuris</taxon>
    </lineage>
</organism>
<accession>A0A077ZIR4</accession>
<feature type="non-terminal residue" evidence="2">
    <location>
        <position position="258"/>
    </location>
</feature>
<dbReference type="AlphaFoldDB" id="A0A077ZIR4"/>
<proteinExistence type="predicted"/>
<reference evidence="2" key="1">
    <citation type="submission" date="2014-01" db="EMBL/GenBank/DDBJ databases">
        <authorList>
            <person name="Aslett M."/>
        </authorList>
    </citation>
    <scope>NUCLEOTIDE SEQUENCE</scope>
</reference>
<dbReference type="PANTHER" id="PTHR21301">
    <property type="entry name" value="REVERSE TRANSCRIPTASE"/>
    <property type="match status" value="1"/>
</dbReference>
<feature type="domain" description="Helix-turn-helix" evidence="1">
    <location>
        <begin position="95"/>
        <end position="142"/>
    </location>
</feature>
<keyword evidence="3" id="KW-1185">Reference proteome</keyword>
<name>A0A077ZIR4_TRITR</name>
<dbReference type="PANTHER" id="PTHR21301:SF11">
    <property type="entry name" value="GIY-YIG DOMAIN-CONTAINING PROTEIN"/>
    <property type="match status" value="1"/>
</dbReference>
<gene>
    <name evidence="2" type="ORF">TTRE_0000783301</name>
</gene>
<reference evidence="2" key="2">
    <citation type="submission" date="2014-03" db="EMBL/GenBank/DDBJ databases">
        <title>The whipworm genome and dual-species transcriptomics of an intimate host-pathogen interaction.</title>
        <authorList>
            <person name="Foth B.J."/>
            <person name="Tsai I.J."/>
            <person name="Reid A.J."/>
            <person name="Bancroft A.J."/>
            <person name="Nichol S."/>
            <person name="Tracey A."/>
            <person name="Holroyd N."/>
            <person name="Cotton J.A."/>
            <person name="Stanley E.J."/>
            <person name="Zarowiecki M."/>
            <person name="Liu J.Z."/>
            <person name="Huckvale T."/>
            <person name="Cooper P.J."/>
            <person name="Grencis R.K."/>
            <person name="Berriman M."/>
        </authorList>
    </citation>
    <scope>NUCLEOTIDE SEQUENCE [LARGE SCALE GENOMIC DNA]</scope>
</reference>
<dbReference type="Proteomes" id="UP000030665">
    <property type="component" value="Unassembled WGS sequence"/>
</dbReference>
<feature type="domain" description="Helix-turn-helix" evidence="1">
    <location>
        <begin position="1"/>
        <end position="39"/>
    </location>
</feature>
<dbReference type="OrthoDB" id="6782675at2759"/>
<dbReference type="InterPro" id="IPR058912">
    <property type="entry name" value="HTH_animal"/>
</dbReference>